<organism evidence="2 3">
    <name type="scientific">Malus baccata</name>
    <name type="common">Siberian crab apple</name>
    <name type="synonym">Pyrus baccata</name>
    <dbReference type="NCBI Taxonomy" id="106549"/>
    <lineage>
        <taxon>Eukaryota</taxon>
        <taxon>Viridiplantae</taxon>
        <taxon>Streptophyta</taxon>
        <taxon>Embryophyta</taxon>
        <taxon>Tracheophyta</taxon>
        <taxon>Spermatophyta</taxon>
        <taxon>Magnoliopsida</taxon>
        <taxon>eudicotyledons</taxon>
        <taxon>Gunneridae</taxon>
        <taxon>Pentapetalae</taxon>
        <taxon>rosids</taxon>
        <taxon>fabids</taxon>
        <taxon>Rosales</taxon>
        <taxon>Rosaceae</taxon>
        <taxon>Amygdaloideae</taxon>
        <taxon>Maleae</taxon>
        <taxon>Malus</taxon>
    </lineage>
</organism>
<comment type="caution">
    <text evidence="2">The sequence shown here is derived from an EMBL/GenBank/DDBJ whole genome shotgun (WGS) entry which is preliminary data.</text>
</comment>
<gene>
    <name evidence="2" type="ORF">C1H46_026123</name>
</gene>
<accession>A0A540LPP9</accession>
<evidence type="ECO:0000313" key="2">
    <source>
        <dbReference type="EMBL" id="TQD88242.1"/>
    </source>
</evidence>
<dbReference type="EMBL" id="VIEB01000513">
    <property type="protein sequence ID" value="TQD88242.1"/>
    <property type="molecule type" value="Genomic_DNA"/>
</dbReference>
<evidence type="ECO:0000256" key="1">
    <source>
        <dbReference type="SAM" id="MobiDB-lite"/>
    </source>
</evidence>
<reference evidence="2 3" key="1">
    <citation type="journal article" date="2019" name="G3 (Bethesda)">
        <title>Sequencing of a Wild Apple (Malus baccata) Genome Unravels the Differences Between Cultivated and Wild Apple Species Regarding Disease Resistance and Cold Tolerance.</title>
        <authorList>
            <person name="Chen X."/>
        </authorList>
    </citation>
    <scope>NUCLEOTIDE SEQUENCE [LARGE SCALE GENOMIC DNA]</scope>
    <source>
        <strain evidence="3">cv. Shandingzi</strain>
        <tissue evidence="2">Leaves</tissue>
    </source>
</reference>
<sequence length="51" mass="5656">MVGKQKTKIQKNSARGGKEKRNLKKYRATRPAVSCIRRAAESRPAESRGVG</sequence>
<dbReference type="Proteomes" id="UP000315295">
    <property type="component" value="Unassembled WGS sequence"/>
</dbReference>
<feature type="region of interest" description="Disordered" evidence="1">
    <location>
        <begin position="1"/>
        <end position="32"/>
    </location>
</feature>
<protein>
    <submittedName>
        <fullName evidence="2">Uncharacterized protein</fullName>
    </submittedName>
</protein>
<dbReference type="AlphaFoldDB" id="A0A540LPP9"/>
<keyword evidence="3" id="KW-1185">Reference proteome</keyword>
<evidence type="ECO:0000313" key="3">
    <source>
        <dbReference type="Proteomes" id="UP000315295"/>
    </source>
</evidence>
<name>A0A540LPP9_MALBA</name>
<proteinExistence type="predicted"/>